<evidence type="ECO:0000313" key="1">
    <source>
        <dbReference type="EMBL" id="AEF02864.1"/>
    </source>
</evidence>
<organism evidence="1 2">
    <name type="scientific">Alteromonas naphthalenivorans</name>
    <dbReference type="NCBI Taxonomy" id="715451"/>
    <lineage>
        <taxon>Bacteria</taxon>
        <taxon>Pseudomonadati</taxon>
        <taxon>Pseudomonadota</taxon>
        <taxon>Gammaproteobacteria</taxon>
        <taxon>Alteromonadales</taxon>
        <taxon>Alteromonadaceae</taxon>
        <taxon>Alteromonas/Salinimonas group</taxon>
        <taxon>Alteromonas</taxon>
    </lineage>
</organism>
<dbReference type="EMBL" id="CP002339">
    <property type="protein sequence ID" value="AEF02864.1"/>
    <property type="molecule type" value="Genomic_DNA"/>
</dbReference>
<accession>F5Z4C4</accession>
<sequence>MNNEEETSMFIEACTTQLVSLYTASKEGKNVDADKYRVQGFIHAGELLGVISKKQGRALIADLHFQVFGETIEDRAKRKSKLEALKESDPDAYIEIPAIERR</sequence>
<dbReference type="Proteomes" id="UP000000683">
    <property type="component" value="Chromosome"/>
</dbReference>
<reference evidence="1 2" key="1">
    <citation type="journal article" date="2011" name="J. Bacteriol.">
        <title>Complete genome sequence of the polycyclic aromatic hydrocarbon-degrading bacterium Alteromonas sp. strain SN2.</title>
        <authorList>
            <person name="Jin H.M."/>
            <person name="Jeong H."/>
            <person name="Moon E.J."/>
            <person name="Math R.K."/>
            <person name="Lee K."/>
            <person name="Kim H.J."/>
            <person name="Jeon C.O."/>
            <person name="Oh T.K."/>
            <person name="Kim J.F."/>
        </authorList>
    </citation>
    <scope>NUCLEOTIDE SEQUENCE [LARGE SCALE GENOMIC DNA]</scope>
    <source>
        <strain evidence="2">JCM 17741 / KACC 18427 / KCTC 11700BP / SN2</strain>
    </source>
</reference>
<dbReference type="OrthoDB" id="6888544at2"/>
<name>F5Z4C4_ALTNA</name>
<gene>
    <name evidence="1" type="ordered locus">ambt_06645</name>
</gene>
<evidence type="ECO:0000313" key="2">
    <source>
        <dbReference type="Proteomes" id="UP000000683"/>
    </source>
</evidence>
<protein>
    <submittedName>
        <fullName evidence="1">Uncharacterized protein</fullName>
    </submittedName>
</protein>
<dbReference type="KEGG" id="alt:ambt_06645"/>
<keyword evidence="2" id="KW-1185">Reference proteome</keyword>
<dbReference type="HOGENOM" id="CLU_2271463_0_0_6"/>
<proteinExistence type="predicted"/>
<dbReference type="RefSeq" id="WP_013783804.1">
    <property type="nucleotide sequence ID" value="NC_015554.1"/>
</dbReference>
<dbReference type="AlphaFoldDB" id="F5Z4C4"/>